<dbReference type="Proteomes" id="UP000621447">
    <property type="component" value="Unassembled WGS sequence"/>
</dbReference>
<feature type="region of interest" description="Disordered" evidence="1">
    <location>
        <begin position="47"/>
        <end position="173"/>
    </location>
</feature>
<dbReference type="RefSeq" id="WP_174193246.1">
    <property type="nucleotide sequence ID" value="NZ_JABULH010000002.1"/>
</dbReference>
<feature type="compositionally biased region" description="Basic and acidic residues" evidence="1">
    <location>
        <begin position="47"/>
        <end position="56"/>
    </location>
</feature>
<keyword evidence="3" id="KW-1185">Reference proteome</keyword>
<reference evidence="2 3" key="1">
    <citation type="submission" date="2020-06" db="EMBL/GenBank/DDBJ databases">
        <title>Sphingomonas hominis sp. nov., a member of the Sphingomonas, isolated from the hair of a 22-year-old girl.</title>
        <authorList>
            <person name="Zhang D.-F."/>
            <person name="Cui X.-W."/>
        </authorList>
    </citation>
    <scope>NUCLEOTIDE SEQUENCE [LARGE SCALE GENOMIC DNA]</scope>
    <source>
        <strain evidence="2 3">HHU CXW</strain>
    </source>
</reference>
<organism evidence="2 3">
    <name type="scientific">Sphingomonas hominis</name>
    <dbReference type="NCBI Taxonomy" id="2741495"/>
    <lineage>
        <taxon>Bacteria</taxon>
        <taxon>Pseudomonadati</taxon>
        <taxon>Pseudomonadota</taxon>
        <taxon>Alphaproteobacteria</taxon>
        <taxon>Sphingomonadales</taxon>
        <taxon>Sphingomonadaceae</taxon>
        <taxon>Sphingomonas</taxon>
    </lineage>
</organism>
<evidence type="ECO:0000313" key="2">
    <source>
        <dbReference type="EMBL" id="NTS64851.1"/>
    </source>
</evidence>
<accession>A0ABX2JET5</accession>
<feature type="compositionally biased region" description="Low complexity" evidence="1">
    <location>
        <begin position="66"/>
        <end position="80"/>
    </location>
</feature>
<evidence type="ECO:0000313" key="3">
    <source>
        <dbReference type="Proteomes" id="UP000621447"/>
    </source>
</evidence>
<name>A0ABX2JET5_9SPHN</name>
<dbReference type="Gene3D" id="1.10.150.20">
    <property type="entry name" value="5' to 3' exonuclease, C-terminal subdomain"/>
    <property type="match status" value="1"/>
</dbReference>
<evidence type="ECO:0008006" key="4">
    <source>
        <dbReference type="Google" id="ProtNLM"/>
    </source>
</evidence>
<sequence length="241" mass="25130">MIPFSQDNLLVLIALGLVALLALLTILGMIKGARLKSARRAAEKEEQARIEELRDDGVEEREADIADASFADAPPASPASTLAPEGQQTRNAGAATARPSTSASDRGATDDDRPGEPPIADEPIAAAAPLDASPASAAADVPTSDEPALEPAAPVSDRAEPTGGSITQLKGLGPKIATRLGELGITSVDQLAWLDDAEAAELDAQLGAFQGRMERDRWREQARFLAQGDRAGYEAQFGKLG</sequence>
<comment type="caution">
    <text evidence="2">The sequence shown here is derived from an EMBL/GenBank/DDBJ whole genome shotgun (WGS) entry which is preliminary data.</text>
</comment>
<feature type="compositionally biased region" description="Low complexity" evidence="1">
    <location>
        <begin position="121"/>
        <end position="139"/>
    </location>
</feature>
<gene>
    <name evidence="2" type="ORF">HRV97_06725</name>
</gene>
<proteinExistence type="predicted"/>
<protein>
    <recommendedName>
        <fullName evidence="4">Flap endonuclease-1-like 5' DNA nuclease</fullName>
    </recommendedName>
</protein>
<dbReference type="EMBL" id="JABULH010000002">
    <property type="protein sequence ID" value="NTS64851.1"/>
    <property type="molecule type" value="Genomic_DNA"/>
</dbReference>
<evidence type="ECO:0000256" key="1">
    <source>
        <dbReference type="SAM" id="MobiDB-lite"/>
    </source>
</evidence>